<accession>A0ABU0EBQ2</accession>
<proteinExistence type="predicted"/>
<name>A0ABU0EBQ2_9CELL</name>
<reference evidence="2 3" key="1">
    <citation type="submission" date="2023-07" db="EMBL/GenBank/DDBJ databases">
        <title>Sorghum-associated microbial communities from plants grown in Nebraska, USA.</title>
        <authorList>
            <person name="Schachtman D."/>
        </authorList>
    </citation>
    <scope>NUCLEOTIDE SEQUENCE [LARGE SCALE GENOMIC DNA]</scope>
    <source>
        <strain evidence="2 3">BE332</strain>
    </source>
</reference>
<sequence>MDHGGVGGLRLECVGVAHQRLESLGGAFLRRGLLGGDAILALRPRPRSTSTADHEDGGDDSDDAA</sequence>
<evidence type="ECO:0000256" key="1">
    <source>
        <dbReference type="SAM" id="MobiDB-lite"/>
    </source>
</evidence>
<evidence type="ECO:0000313" key="3">
    <source>
        <dbReference type="Proteomes" id="UP001239626"/>
    </source>
</evidence>
<feature type="region of interest" description="Disordered" evidence="1">
    <location>
        <begin position="43"/>
        <end position="65"/>
    </location>
</feature>
<dbReference type="EMBL" id="JAUSVB010000001">
    <property type="protein sequence ID" value="MDQ0372262.1"/>
    <property type="molecule type" value="Genomic_DNA"/>
</dbReference>
<comment type="caution">
    <text evidence="2">The sequence shown here is derived from an EMBL/GenBank/DDBJ whole genome shotgun (WGS) entry which is preliminary data.</text>
</comment>
<gene>
    <name evidence="2" type="ORF">J2X26_000559</name>
</gene>
<keyword evidence="3" id="KW-1185">Reference proteome</keyword>
<protein>
    <submittedName>
        <fullName evidence="2">Uncharacterized protein</fullName>
    </submittedName>
</protein>
<organism evidence="2 3">
    <name type="scientific">Cellulomonas humilata</name>
    <dbReference type="NCBI Taxonomy" id="144055"/>
    <lineage>
        <taxon>Bacteria</taxon>
        <taxon>Bacillati</taxon>
        <taxon>Actinomycetota</taxon>
        <taxon>Actinomycetes</taxon>
        <taxon>Micrococcales</taxon>
        <taxon>Cellulomonadaceae</taxon>
        <taxon>Cellulomonas</taxon>
    </lineage>
</organism>
<dbReference type="Proteomes" id="UP001239626">
    <property type="component" value="Unassembled WGS sequence"/>
</dbReference>
<evidence type="ECO:0000313" key="2">
    <source>
        <dbReference type="EMBL" id="MDQ0372262.1"/>
    </source>
</evidence>
<dbReference type="RefSeq" id="WP_307489646.1">
    <property type="nucleotide sequence ID" value="NZ_JAUSVB010000001.1"/>
</dbReference>
<feature type="compositionally biased region" description="Acidic residues" evidence="1">
    <location>
        <begin position="56"/>
        <end position="65"/>
    </location>
</feature>